<dbReference type="GO" id="GO:0005886">
    <property type="term" value="C:plasma membrane"/>
    <property type="evidence" value="ECO:0007669"/>
    <property type="project" value="UniProtKB-SubCell"/>
</dbReference>
<evidence type="ECO:0000256" key="1">
    <source>
        <dbReference type="ARBA" id="ARBA00004651"/>
    </source>
</evidence>
<evidence type="ECO:0000313" key="12">
    <source>
        <dbReference type="Proteomes" id="UP000186940"/>
    </source>
</evidence>
<accession>A0A1F2PAS7</accession>
<sequence length="271" mass="29882">MPSNPLNPIKKPKGGTLFLLFTALGLVLVLFISITLFDMFYRQAEDLPRLFSAARDPVVLTAIGVSIAATTCSTLIAFTFGVPLAYLLARKNFPGKSLVEGIIDIPMMIPHVVAGIALYGVLMRSGVIGAPFDMLGVTLVDAFSGIVLAMLFMSLPYLVDTAREGFRSVDERLENVSRSLGASPWQTFRRVSFPLAFSSIYNGCILAWARGISEFSAVLIVAYFPRSAPILIYERFTSYGLSSSRPIAILFVVICLVLFTLLRLPEWRRRR</sequence>
<keyword evidence="3 9" id="KW-0813">Transport</keyword>
<dbReference type="AlphaFoldDB" id="A0A1F2PAS7"/>
<dbReference type="Proteomes" id="UP000186940">
    <property type="component" value="Unassembled WGS sequence"/>
</dbReference>
<keyword evidence="12" id="KW-1185">Reference proteome</keyword>
<evidence type="ECO:0000256" key="7">
    <source>
        <dbReference type="ARBA" id="ARBA00022989"/>
    </source>
</evidence>
<name>A0A1F2PAS7_9EURY</name>
<keyword evidence="6 9" id="KW-0812">Transmembrane</keyword>
<dbReference type="SUPFAM" id="SSF161098">
    <property type="entry name" value="MetI-like"/>
    <property type="match status" value="1"/>
</dbReference>
<dbReference type="PROSITE" id="PS50928">
    <property type="entry name" value="ABC_TM1"/>
    <property type="match status" value="1"/>
</dbReference>
<organism evidence="11 12">
    <name type="scientific">Candidatus Syntropharchaeum caldarium</name>
    <dbReference type="NCBI Taxonomy" id="1838285"/>
    <lineage>
        <taxon>Archaea</taxon>
        <taxon>Methanobacteriati</taxon>
        <taxon>Methanobacteriota</taxon>
        <taxon>Stenosarchaea group</taxon>
        <taxon>Methanomicrobia</taxon>
        <taxon>Methanosarcinales</taxon>
        <taxon>ANME-2 cluster</taxon>
        <taxon>Candidatus Syntropharchaeum</taxon>
    </lineage>
</organism>
<reference evidence="11" key="1">
    <citation type="submission" date="2016-05" db="EMBL/GenBank/DDBJ databases">
        <title>Microbial consortia oxidize butane by reversing methanogenesis.</title>
        <authorList>
            <person name="Laso-Perez R."/>
            <person name="Richter M."/>
            <person name="Wegener G."/>
            <person name="Musat F."/>
        </authorList>
    </citation>
    <scope>NUCLEOTIDE SEQUENCE [LARGE SCALE GENOMIC DNA]</scope>
    <source>
        <strain evidence="11">BOX2</strain>
    </source>
</reference>
<feature type="transmembrane region" description="Helical" evidence="9">
    <location>
        <begin position="244"/>
        <end position="264"/>
    </location>
</feature>
<comment type="similarity">
    <text evidence="2 9">Belongs to the binding-protein-dependent transport system permease family.</text>
</comment>
<dbReference type="PANTHER" id="PTHR30183:SF3">
    <property type="entry name" value="MOLYBDENUM TRANSPORT SYSTEM PERMEASE PROTEIN MODB"/>
    <property type="match status" value="1"/>
</dbReference>
<keyword evidence="5" id="KW-0500">Molybdenum</keyword>
<evidence type="ECO:0000256" key="2">
    <source>
        <dbReference type="ARBA" id="ARBA00009306"/>
    </source>
</evidence>
<dbReference type="InterPro" id="IPR000515">
    <property type="entry name" value="MetI-like"/>
</dbReference>
<proteinExistence type="inferred from homology"/>
<feature type="transmembrane region" description="Helical" evidence="9">
    <location>
        <begin position="101"/>
        <end position="122"/>
    </location>
</feature>
<evidence type="ECO:0000256" key="9">
    <source>
        <dbReference type="RuleBase" id="RU363032"/>
    </source>
</evidence>
<evidence type="ECO:0000256" key="8">
    <source>
        <dbReference type="ARBA" id="ARBA00023136"/>
    </source>
</evidence>
<keyword evidence="7 9" id="KW-1133">Transmembrane helix</keyword>
<feature type="domain" description="ABC transmembrane type-1" evidence="10">
    <location>
        <begin position="63"/>
        <end position="262"/>
    </location>
</feature>
<gene>
    <name evidence="11" type="ORF">SCAL_000784</name>
</gene>
<dbReference type="Gene3D" id="1.10.3720.10">
    <property type="entry name" value="MetI-like"/>
    <property type="match status" value="1"/>
</dbReference>
<evidence type="ECO:0000256" key="5">
    <source>
        <dbReference type="ARBA" id="ARBA00022505"/>
    </source>
</evidence>
<dbReference type="PANTHER" id="PTHR30183">
    <property type="entry name" value="MOLYBDENUM TRANSPORT SYSTEM PERMEASE PROTEIN MODB"/>
    <property type="match status" value="1"/>
</dbReference>
<keyword evidence="8 9" id="KW-0472">Membrane</keyword>
<feature type="transmembrane region" description="Helical" evidence="9">
    <location>
        <begin position="17"/>
        <end position="37"/>
    </location>
</feature>
<dbReference type="STRING" id="1838285.SCAL_000784"/>
<comment type="subcellular location">
    <subcellularLocation>
        <location evidence="1 9">Cell membrane</location>
        <topology evidence="1 9">Multi-pass membrane protein</topology>
    </subcellularLocation>
</comment>
<evidence type="ECO:0000259" key="10">
    <source>
        <dbReference type="PROSITE" id="PS50928"/>
    </source>
</evidence>
<dbReference type="EMBL" id="LYOS01000002">
    <property type="protein sequence ID" value="OFV68144.1"/>
    <property type="molecule type" value="Genomic_DNA"/>
</dbReference>
<dbReference type="Pfam" id="PF00528">
    <property type="entry name" value="BPD_transp_1"/>
    <property type="match status" value="1"/>
</dbReference>
<feature type="transmembrane region" description="Helical" evidence="9">
    <location>
        <begin position="57"/>
        <end position="89"/>
    </location>
</feature>
<evidence type="ECO:0000256" key="3">
    <source>
        <dbReference type="ARBA" id="ARBA00022448"/>
    </source>
</evidence>
<comment type="caution">
    <text evidence="11">The sequence shown here is derived from an EMBL/GenBank/DDBJ whole genome shotgun (WGS) entry which is preliminary data.</text>
</comment>
<feature type="transmembrane region" description="Helical" evidence="9">
    <location>
        <begin position="134"/>
        <end position="159"/>
    </location>
</feature>
<protein>
    <submittedName>
        <fullName evidence="11">Molybdenum ABC transporter permease</fullName>
    </submittedName>
</protein>
<dbReference type="CDD" id="cd06261">
    <property type="entry name" value="TM_PBP2"/>
    <property type="match status" value="1"/>
</dbReference>
<evidence type="ECO:0000256" key="6">
    <source>
        <dbReference type="ARBA" id="ARBA00022692"/>
    </source>
</evidence>
<evidence type="ECO:0000313" key="11">
    <source>
        <dbReference type="EMBL" id="OFV68144.1"/>
    </source>
</evidence>
<evidence type="ECO:0000256" key="4">
    <source>
        <dbReference type="ARBA" id="ARBA00022475"/>
    </source>
</evidence>
<keyword evidence="4" id="KW-1003">Cell membrane</keyword>
<dbReference type="InterPro" id="IPR035906">
    <property type="entry name" value="MetI-like_sf"/>
</dbReference>
<dbReference type="GO" id="GO:0055085">
    <property type="term" value="P:transmembrane transport"/>
    <property type="evidence" value="ECO:0007669"/>
    <property type="project" value="InterPro"/>
</dbReference>